<protein>
    <submittedName>
        <fullName evidence="2">Uncharacterized protein</fullName>
    </submittedName>
</protein>
<gene>
    <name evidence="2" type="ORF">CK203_023313</name>
</gene>
<name>A0A438J1T5_VITVI</name>
<reference evidence="2 3" key="1">
    <citation type="journal article" date="2018" name="PLoS Genet.">
        <title>Population sequencing reveals clonal diversity and ancestral inbreeding in the grapevine cultivar Chardonnay.</title>
        <authorList>
            <person name="Roach M.J."/>
            <person name="Johnson D.L."/>
            <person name="Bohlmann J."/>
            <person name="van Vuuren H.J."/>
            <person name="Jones S.J."/>
            <person name="Pretorius I.S."/>
            <person name="Schmidt S.A."/>
            <person name="Borneman A.R."/>
        </authorList>
    </citation>
    <scope>NUCLEOTIDE SEQUENCE [LARGE SCALE GENOMIC DNA]</scope>
    <source>
        <strain evidence="3">cv. Chardonnay</strain>
        <tissue evidence="2">Leaf</tissue>
    </source>
</reference>
<feature type="compositionally biased region" description="Basic and acidic residues" evidence="1">
    <location>
        <begin position="1"/>
        <end position="10"/>
    </location>
</feature>
<dbReference type="EMBL" id="QGNW01000068">
    <property type="protein sequence ID" value="RVX02916.1"/>
    <property type="molecule type" value="Genomic_DNA"/>
</dbReference>
<dbReference type="AlphaFoldDB" id="A0A438J1T5"/>
<evidence type="ECO:0000313" key="3">
    <source>
        <dbReference type="Proteomes" id="UP000288805"/>
    </source>
</evidence>
<dbReference type="Proteomes" id="UP000288805">
    <property type="component" value="Unassembled WGS sequence"/>
</dbReference>
<comment type="caution">
    <text evidence="2">The sequence shown here is derived from an EMBL/GenBank/DDBJ whole genome shotgun (WGS) entry which is preliminary data.</text>
</comment>
<sequence>MGLGTRENKPARKQGSLRSEGVSVGGKGKGVSADPDVQTRGSVKKEVKFGSKKLWTTLFPPSSADMVLEVAASLFCLGSLRRIAKSFQWRRLSGRELNGNEDSA</sequence>
<proteinExistence type="predicted"/>
<organism evidence="2 3">
    <name type="scientific">Vitis vinifera</name>
    <name type="common">Grape</name>
    <dbReference type="NCBI Taxonomy" id="29760"/>
    <lineage>
        <taxon>Eukaryota</taxon>
        <taxon>Viridiplantae</taxon>
        <taxon>Streptophyta</taxon>
        <taxon>Embryophyta</taxon>
        <taxon>Tracheophyta</taxon>
        <taxon>Spermatophyta</taxon>
        <taxon>Magnoliopsida</taxon>
        <taxon>eudicotyledons</taxon>
        <taxon>Gunneridae</taxon>
        <taxon>Pentapetalae</taxon>
        <taxon>rosids</taxon>
        <taxon>Vitales</taxon>
        <taxon>Vitaceae</taxon>
        <taxon>Viteae</taxon>
        <taxon>Vitis</taxon>
    </lineage>
</organism>
<evidence type="ECO:0000256" key="1">
    <source>
        <dbReference type="SAM" id="MobiDB-lite"/>
    </source>
</evidence>
<evidence type="ECO:0000313" key="2">
    <source>
        <dbReference type="EMBL" id="RVX02916.1"/>
    </source>
</evidence>
<feature type="region of interest" description="Disordered" evidence="1">
    <location>
        <begin position="1"/>
        <end position="46"/>
    </location>
</feature>
<accession>A0A438J1T5</accession>